<reference evidence="1" key="2">
    <citation type="journal article" date="2006" name="Appl. Environ. Microbiol.">
        <title>Genome sequence of the chemolithoautotrophic nitrite-oxidizing bacterium Nitrobacter winogradskyi Nb-255.</title>
        <authorList>
            <person name="Starkenburg S.R."/>
            <person name="Chain P.S."/>
            <person name="Sayavedra-Soto L.A."/>
            <person name="Hauser L."/>
            <person name="Land M.L."/>
            <person name="Larimer F.W."/>
            <person name="Malfatti S.A."/>
            <person name="Klotz M.G."/>
            <person name="Bottomley P.J."/>
            <person name="Arp D.J."/>
            <person name="Hickey W.J."/>
        </authorList>
    </citation>
    <scope>NUCLEOTIDE SEQUENCE [LARGE SCALE GENOMIC DNA]</scope>
    <source>
        <strain evidence="1">Nb-255</strain>
    </source>
</reference>
<dbReference type="HOGENOM" id="CLU_143511_0_0_5"/>
<evidence type="ECO:0008006" key="3">
    <source>
        <dbReference type="Google" id="ProtNLM"/>
    </source>
</evidence>
<dbReference type="STRING" id="323098.Nwi_0818"/>
<dbReference type="AlphaFoldDB" id="Q3SUF8"/>
<dbReference type="EMBL" id="CP000115">
    <property type="protein sequence ID" value="ABA04083.1"/>
    <property type="molecule type" value="Genomic_DNA"/>
</dbReference>
<proteinExistence type="predicted"/>
<gene>
    <name evidence="1" type="ordered locus">Nwi_0818</name>
</gene>
<reference evidence="1" key="1">
    <citation type="submission" date="2005-09" db="EMBL/GenBank/DDBJ databases">
        <authorList>
            <consortium name="US DOE Joint Genome Institute"/>
            <person name="Copeland A."/>
            <person name="Lucas S."/>
            <person name="Lapidus A."/>
            <person name="Barry K."/>
            <person name="Detter J.C."/>
            <person name="Glavina T."/>
            <person name="Hammon N."/>
            <person name="Israni S."/>
            <person name="Pitluck S."/>
            <person name="Chain P."/>
            <person name="Malfatti S."/>
            <person name="Shin M."/>
            <person name="Vergez L."/>
            <person name="Schmutz J."/>
            <person name="Larimer F."/>
            <person name="Land M."/>
            <person name="Hauser L."/>
            <person name="Kyripides N."/>
            <person name="Lykidis A."/>
            <person name="Richardson P."/>
        </authorList>
    </citation>
    <scope>NUCLEOTIDE SEQUENCE</scope>
    <source>
        <strain>Nb-255</strain>
    </source>
</reference>
<protein>
    <recommendedName>
        <fullName evidence="3">Holliday junction resolvase RuvC</fullName>
    </recommendedName>
</protein>
<dbReference type="Proteomes" id="UP000002531">
    <property type="component" value="Chromosome"/>
</dbReference>
<sequence>MLALAFENPAIPPAPAVAPPASRTILALDLGTRTGWAVLPRSGRIASGVTEFRPGRFEGAGMAFLRFEKFLADLNRDAGPFDAVVFEEVRAHAGTLAAQVYGGFLAHLTAWCERKAAPYLGVPVATIKRHATGKGNAPKEDVIRAVRAQGFLPKDDNEADALALLAWAIANEIGGAQ</sequence>
<evidence type="ECO:0000313" key="1">
    <source>
        <dbReference type="EMBL" id="ABA04083.1"/>
    </source>
</evidence>
<evidence type="ECO:0000313" key="2">
    <source>
        <dbReference type="Proteomes" id="UP000002531"/>
    </source>
</evidence>
<accession>Q3SUF8</accession>
<dbReference type="RefSeq" id="WP_011314131.1">
    <property type="nucleotide sequence ID" value="NC_007406.1"/>
</dbReference>
<dbReference type="Gene3D" id="3.30.420.10">
    <property type="entry name" value="Ribonuclease H-like superfamily/Ribonuclease H"/>
    <property type="match status" value="1"/>
</dbReference>
<dbReference type="SUPFAM" id="SSF53098">
    <property type="entry name" value="Ribonuclease H-like"/>
    <property type="match status" value="1"/>
</dbReference>
<dbReference type="eggNOG" id="COG0817">
    <property type="taxonomic scope" value="Bacteria"/>
</dbReference>
<dbReference type="InterPro" id="IPR012337">
    <property type="entry name" value="RNaseH-like_sf"/>
</dbReference>
<keyword evidence="2" id="KW-1185">Reference proteome</keyword>
<dbReference type="KEGG" id="nwi:Nwi_0818"/>
<organism evidence="1 2">
    <name type="scientific">Nitrobacter winogradskyi (strain ATCC 25391 / DSM 10237 / CIP 104748 / NCIMB 11846 / Nb-255)</name>
    <dbReference type="NCBI Taxonomy" id="323098"/>
    <lineage>
        <taxon>Bacteria</taxon>
        <taxon>Pseudomonadati</taxon>
        <taxon>Pseudomonadota</taxon>
        <taxon>Alphaproteobacteria</taxon>
        <taxon>Hyphomicrobiales</taxon>
        <taxon>Nitrobacteraceae</taxon>
        <taxon>Nitrobacter</taxon>
    </lineage>
</organism>
<dbReference type="GO" id="GO:0003676">
    <property type="term" value="F:nucleic acid binding"/>
    <property type="evidence" value="ECO:0007669"/>
    <property type="project" value="InterPro"/>
</dbReference>
<name>Q3SUF8_NITWN</name>
<dbReference type="InterPro" id="IPR036397">
    <property type="entry name" value="RNaseH_sf"/>
</dbReference>